<gene>
    <name evidence="6" type="ORF">AWB80_06212</name>
</gene>
<sequence length="283" mass="31126">MSPCLSMLSGRQIAAGNVDLSSRAEKQAAALQETASSMEELTSTVKQKVENARHASSLAALEAARAGEEGRGFAVVAGEVRTRTQRSSAAAKEIKELIEASVDRVQNGSALADEAGHTMAEVIGAVQRVPTLRERSRRLPKSKAAASSRSVAATQMDEVAKPERRVRRGGRGRRRRPVAGRSGGCVAYCRGSLPPKRRQRGRRARWHAAVATVLGTDSRGLRRAVCSRQTMLAWRAFSRQWARNHYRPSRNPSFRDSAFTRPTHIRQMKAWRRTEPPRLAALV</sequence>
<dbReference type="GO" id="GO:0005886">
    <property type="term" value="C:plasma membrane"/>
    <property type="evidence" value="ECO:0007669"/>
    <property type="project" value="TreeGrafter"/>
</dbReference>
<feature type="region of interest" description="Disordered" evidence="4">
    <location>
        <begin position="135"/>
        <end position="181"/>
    </location>
</feature>
<feature type="compositionally biased region" description="Low complexity" evidence="4">
    <location>
        <begin position="142"/>
        <end position="153"/>
    </location>
</feature>
<evidence type="ECO:0000256" key="3">
    <source>
        <dbReference type="PROSITE-ProRule" id="PRU00284"/>
    </source>
</evidence>
<evidence type="ECO:0000256" key="4">
    <source>
        <dbReference type="SAM" id="MobiDB-lite"/>
    </source>
</evidence>
<dbReference type="PANTHER" id="PTHR43531">
    <property type="entry name" value="PROTEIN ICFG"/>
    <property type="match status" value="1"/>
</dbReference>
<dbReference type="AlphaFoldDB" id="A0A158D3K9"/>
<dbReference type="PROSITE" id="PS50111">
    <property type="entry name" value="CHEMOTAXIS_TRANSDUC_2"/>
    <property type="match status" value="1"/>
</dbReference>
<feature type="compositionally biased region" description="Basic residues" evidence="4">
    <location>
        <begin position="164"/>
        <end position="178"/>
    </location>
</feature>
<comment type="caution">
    <text evidence="6">The sequence shown here is derived from an EMBL/GenBank/DDBJ whole genome shotgun (WGS) entry which is preliminary data.</text>
</comment>
<dbReference type="Pfam" id="PF00015">
    <property type="entry name" value="MCPsignal"/>
    <property type="match status" value="1"/>
</dbReference>
<dbReference type="SUPFAM" id="SSF58104">
    <property type="entry name" value="Methyl-accepting chemotaxis protein (MCP) signaling domain"/>
    <property type="match status" value="1"/>
</dbReference>
<dbReference type="GO" id="GO:0004888">
    <property type="term" value="F:transmembrane signaling receptor activity"/>
    <property type="evidence" value="ECO:0007669"/>
    <property type="project" value="TreeGrafter"/>
</dbReference>
<organism evidence="6 7">
    <name type="scientific">Caballeronia pedi</name>
    <dbReference type="NCBI Taxonomy" id="1777141"/>
    <lineage>
        <taxon>Bacteria</taxon>
        <taxon>Pseudomonadati</taxon>
        <taxon>Pseudomonadota</taxon>
        <taxon>Betaproteobacteria</taxon>
        <taxon>Burkholderiales</taxon>
        <taxon>Burkholderiaceae</taxon>
        <taxon>Caballeronia</taxon>
    </lineage>
</organism>
<keyword evidence="1" id="KW-0488">Methylation</keyword>
<feature type="domain" description="Methyl-accepting transducer" evidence="5">
    <location>
        <begin position="31"/>
        <end position="129"/>
    </location>
</feature>
<dbReference type="Gene3D" id="1.10.287.950">
    <property type="entry name" value="Methyl-accepting chemotaxis protein"/>
    <property type="match status" value="1"/>
</dbReference>
<dbReference type="GO" id="GO:0006935">
    <property type="term" value="P:chemotaxis"/>
    <property type="evidence" value="ECO:0007669"/>
    <property type="project" value="TreeGrafter"/>
</dbReference>
<evidence type="ECO:0000259" key="5">
    <source>
        <dbReference type="PROSITE" id="PS50111"/>
    </source>
</evidence>
<dbReference type="Proteomes" id="UP000054911">
    <property type="component" value="Unassembled WGS sequence"/>
</dbReference>
<dbReference type="PANTHER" id="PTHR43531:SF14">
    <property type="entry name" value="METHYL-ACCEPTING CHEMOTAXIS PROTEIN I-RELATED"/>
    <property type="match status" value="1"/>
</dbReference>
<dbReference type="STRING" id="1777141.AWB80_06212"/>
<evidence type="ECO:0000256" key="1">
    <source>
        <dbReference type="ARBA" id="ARBA00022481"/>
    </source>
</evidence>
<name>A0A158D3K9_9BURK</name>
<evidence type="ECO:0000256" key="2">
    <source>
        <dbReference type="ARBA" id="ARBA00029447"/>
    </source>
</evidence>
<protein>
    <submittedName>
        <fullName evidence="6">Signal transduction four helix bundle sensory module</fullName>
    </submittedName>
</protein>
<accession>A0A158D3K9</accession>
<dbReference type="EMBL" id="FCOE02000030">
    <property type="protein sequence ID" value="SAK88940.1"/>
    <property type="molecule type" value="Genomic_DNA"/>
</dbReference>
<keyword evidence="7" id="KW-1185">Reference proteome</keyword>
<dbReference type="InterPro" id="IPR004089">
    <property type="entry name" value="MCPsignal_dom"/>
</dbReference>
<reference evidence="6" key="1">
    <citation type="submission" date="2016-01" db="EMBL/GenBank/DDBJ databases">
        <authorList>
            <person name="Peeters C."/>
        </authorList>
    </citation>
    <scope>NUCLEOTIDE SEQUENCE [LARGE SCALE GENOMIC DNA]</scope>
    <source>
        <strain evidence="6">LMG 29323</strain>
    </source>
</reference>
<dbReference type="GO" id="GO:0007165">
    <property type="term" value="P:signal transduction"/>
    <property type="evidence" value="ECO:0007669"/>
    <property type="project" value="UniProtKB-KW"/>
</dbReference>
<keyword evidence="3" id="KW-0807">Transducer</keyword>
<evidence type="ECO:0000313" key="6">
    <source>
        <dbReference type="EMBL" id="SAK88940.1"/>
    </source>
</evidence>
<evidence type="ECO:0000313" key="7">
    <source>
        <dbReference type="Proteomes" id="UP000054911"/>
    </source>
</evidence>
<comment type="similarity">
    <text evidence="2">Belongs to the methyl-accepting chemotaxis (MCP) protein family.</text>
</comment>
<dbReference type="InterPro" id="IPR051310">
    <property type="entry name" value="MCP_chemotaxis"/>
</dbReference>
<proteinExistence type="inferred from homology"/>